<evidence type="ECO:0000259" key="3">
    <source>
        <dbReference type="PROSITE" id="PS51186"/>
    </source>
</evidence>
<evidence type="ECO:0000256" key="2">
    <source>
        <dbReference type="ARBA" id="ARBA00023315"/>
    </source>
</evidence>
<keyword evidence="4" id="KW-0689">Ribosomal protein</keyword>
<dbReference type="Pfam" id="PF00583">
    <property type="entry name" value="Acetyltransf_1"/>
    <property type="match status" value="1"/>
</dbReference>
<sequence>MAYHRSVRSAERADDGKGGRMIRQVRPADFDRLREIEFAAGLQFRDVGLAFIADFPLPPDDYLRDFLGRSWVAETGRVGGYLLAEEIGGCAHIAQVSVDPIYRGQRLGQKLIDHLSDWAKTRGLGALTLTTYRDVPWNFPYYRRIGFRLIEPTPDLQRLIDREAAIGLDPAARVCLRREVS</sequence>
<dbReference type="AlphaFoldDB" id="A0A1G6Z735"/>
<keyword evidence="4" id="KW-0687">Ribonucleoprotein</keyword>
<dbReference type="PANTHER" id="PTHR43800:SF1">
    <property type="entry name" value="PEPTIDYL-LYSINE N-ACETYLTRANSFERASE YJAB"/>
    <property type="match status" value="1"/>
</dbReference>
<dbReference type="Gene3D" id="3.40.630.30">
    <property type="match status" value="1"/>
</dbReference>
<dbReference type="InterPro" id="IPR000182">
    <property type="entry name" value="GNAT_dom"/>
</dbReference>
<dbReference type="Proteomes" id="UP000199501">
    <property type="component" value="Unassembled WGS sequence"/>
</dbReference>
<dbReference type="CDD" id="cd04301">
    <property type="entry name" value="NAT_SF"/>
    <property type="match status" value="1"/>
</dbReference>
<dbReference type="GO" id="GO:0016747">
    <property type="term" value="F:acyltransferase activity, transferring groups other than amino-acyl groups"/>
    <property type="evidence" value="ECO:0007669"/>
    <property type="project" value="InterPro"/>
</dbReference>
<dbReference type="InterPro" id="IPR016181">
    <property type="entry name" value="Acyl_CoA_acyltransferase"/>
</dbReference>
<dbReference type="STRING" id="1271860.SAMN05216174_12634"/>
<organism evidence="4 5">
    <name type="scientific">Actinokineospora iranica</name>
    <dbReference type="NCBI Taxonomy" id="1271860"/>
    <lineage>
        <taxon>Bacteria</taxon>
        <taxon>Bacillati</taxon>
        <taxon>Actinomycetota</taxon>
        <taxon>Actinomycetes</taxon>
        <taxon>Pseudonocardiales</taxon>
        <taxon>Pseudonocardiaceae</taxon>
        <taxon>Actinokineospora</taxon>
    </lineage>
</organism>
<dbReference type="SUPFAM" id="SSF55729">
    <property type="entry name" value="Acyl-CoA N-acyltransferases (Nat)"/>
    <property type="match status" value="1"/>
</dbReference>
<evidence type="ECO:0000313" key="4">
    <source>
        <dbReference type="EMBL" id="SDD98448.1"/>
    </source>
</evidence>
<evidence type="ECO:0000313" key="5">
    <source>
        <dbReference type="Proteomes" id="UP000199501"/>
    </source>
</evidence>
<dbReference type="PANTHER" id="PTHR43800">
    <property type="entry name" value="PEPTIDYL-LYSINE N-ACETYLTRANSFERASE YJAB"/>
    <property type="match status" value="1"/>
</dbReference>
<keyword evidence="1" id="KW-0808">Transferase</keyword>
<name>A0A1G6Z735_9PSEU</name>
<dbReference type="PROSITE" id="PS51186">
    <property type="entry name" value="GNAT"/>
    <property type="match status" value="1"/>
</dbReference>
<feature type="domain" description="N-acetyltransferase" evidence="3">
    <location>
        <begin position="20"/>
        <end position="169"/>
    </location>
</feature>
<accession>A0A1G6Z735</accession>
<proteinExistence type="predicted"/>
<dbReference type="GO" id="GO:0005840">
    <property type="term" value="C:ribosome"/>
    <property type="evidence" value="ECO:0007669"/>
    <property type="project" value="UniProtKB-KW"/>
</dbReference>
<evidence type="ECO:0000256" key="1">
    <source>
        <dbReference type="ARBA" id="ARBA00022679"/>
    </source>
</evidence>
<keyword evidence="5" id="KW-1185">Reference proteome</keyword>
<dbReference type="EMBL" id="FMZZ01000026">
    <property type="protein sequence ID" value="SDD98448.1"/>
    <property type="molecule type" value="Genomic_DNA"/>
</dbReference>
<protein>
    <submittedName>
        <fullName evidence="4">Ribosomal protein S18 acetylase RimI</fullName>
    </submittedName>
</protein>
<keyword evidence="2" id="KW-0012">Acyltransferase</keyword>
<gene>
    <name evidence="4" type="ORF">SAMN05216174_12634</name>
</gene>
<reference evidence="5" key="1">
    <citation type="submission" date="2016-10" db="EMBL/GenBank/DDBJ databases">
        <authorList>
            <person name="Varghese N."/>
            <person name="Submissions S."/>
        </authorList>
    </citation>
    <scope>NUCLEOTIDE SEQUENCE [LARGE SCALE GENOMIC DNA]</scope>
    <source>
        <strain evidence="5">IBRC-M 10403</strain>
    </source>
</reference>